<evidence type="ECO:0000256" key="2">
    <source>
        <dbReference type="ARBA" id="ARBA00022490"/>
    </source>
</evidence>
<dbReference type="PANTHER" id="PTHR44085:SF2">
    <property type="entry name" value="SEPIAPTERIN REDUCTASE"/>
    <property type="match status" value="1"/>
</dbReference>
<accession>A0ABX2G3G3</accession>
<evidence type="ECO:0000256" key="3">
    <source>
        <dbReference type="ARBA" id="ARBA00022857"/>
    </source>
</evidence>
<comment type="subcellular location">
    <subcellularLocation>
        <location evidence="1">Cytoplasm</location>
    </subcellularLocation>
</comment>
<dbReference type="PRINTS" id="PR00081">
    <property type="entry name" value="GDHRDH"/>
</dbReference>
<evidence type="ECO:0000313" key="5">
    <source>
        <dbReference type="EMBL" id="NRT55822.1"/>
    </source>
</evidence>
<keyword evidence="2" id="KW-0963">Cytoplasm</keyword>
<dbReference type="PANTHER" id="PTHR44085">
    <property type="entry name" value="SEPIAPTERIN REDUCTASE"/>
    <property type="match status" value="1"/>
</dbReference>
<dbReference type="Pfam" id="PF00106">
    <property type="entry name" value="adh_short"/>
    <property type="match status" value="1"/>
</dbReference>
<keyword evidence="6" id="KW-1185">Reference proteome</keyword>
<dbReference type="InterPro" id="IPR051721">
    <property type="entry name" value="Biopterin_syn/organic_redct"/>
</dbReference>
<dbReference type="PROSITE" id="PS00061">
    <property type="entry name" value="ADH_SHORT"/>
    <property type="match status" value="1"/>
</dbReference>
<evidence type="ECO:0000313" key="6">
    <source>
        <dbReference type="Proteomes" id="UP001516061"/>
    </source>
</evidence>
<protein>
    <submittedName>
        <fullName evidence="5">NAD(P)-dependent dehydrogenase (Short-subunit alcohol dehydrogenase family)</fullName>
    </submittedName>
</protein>
<organism evidence="5 6">
    <name type="scientific">Sphaerotilus uruguayifluvii</name>
    <dbReference type="NCBI Taxonomy" id="2735897"/>
    <lineage>
        <taxon>Bacteria</taxon>
        <taxon>Pseudomonadati</taxon>
        <taxon>Pseudomonadota</taxon>
        <taxon>Betaproteobacteria</taxon>
        <taxon>Burkholderiales</taxon>
        <taxon>Sphaerotilaceae</taxon>
        <taxon>Sphaerotilus</taxon>
    </lineage>
</organism>
<proteinExistence type="predicted"/>
<dbReference type="InterPro" id="IPR020904">
    <property type="entry name" value="Sc_DH/Rdtase_CS"/>
</dbReference>
<evidence type="ECO:0000256" key="1">
    <source>
        <dbReference type="ARBA" id="ARBA00004496"/>
    </source>
</evidence>
<keyword evidence="3" id="KW-0521">NADP</keyword>
<dbReference type="InterPro" id="IPR036291">
    <property type="entry name" value="NAD(P)-bd_dom_sf"/>
</dbReference>
<dbReference type="InterPro" id="IPR002347">
    <property type="entry name" value="SDR_fam"/>
</dbReference>
<dbReference type="SUPFAM" id="SSF51735">
    <property type="entry name" value="NAD(P)-binding Rossmann-fold domains"/>
    <property type="match status" value="1"/>
</dbReference>
<comment type="caution">
    <text evidence="5">The sequence shown here is derived from an EMBL/GenBank/DDBJ whole genome shotgun (WGS) entry which is preliminary data.</text>
</comment>
<dbReference type="Gene3D" id="3.40.50.720">
    <property type="entry name" value="NAD(P)-binding Rossmann-like Domain"/>
    <property type="match status" value="1"/>
</dbReference>
<evidence type="ECO:0000256" key="4">
    <source>
        <dbReference type="ARBA" id="ARBA00023002"/>
    </source>
</evidence>
<sequence length="269" mass="27466">MTAREPLPTPSAPACEAGHLVILTGASRGLGAAMLRRLLADPDPALHLIAIARGAVSPTPADGRCEAWPLDLSDPPAAAARLSAWLAAQPPVRWRRVTLINNAGVIPRIGPLGEDTAAALSAALRVGLEAPMLLTAALLGATAGWAARAGGEVRVLNLSSGLGRRAMAGSAAYCAAKAGMDHFSRAVALEEAAGAHPARIVSLAPGVIDTDMQVQLRGADPAGFPDHGRFVHLQSAGLLDSADAAAAKVLAWLERPDFGAQPVADVREG</sequence>
<reference evidence="5 6" key="1">
    <citation type="submission" date="2020-05" db="EMBL/GenBank/DDBJ databases">
        <title>Genomic Encyclopedia of Type Strains, Phase IV (KMG-V): Genome sequencing to study the core and pangenomes of soil and plant-associated prokaryotes.</title>
        <authorList>
            <person name="Whitman W."/>
        </authorList>
    </citation>
    <scope>NUCLEOTIDE SEQUENCE [LARGE SCALE GENOMIC DNA]</scope>
    <source>
        <strain evidence="5 6">C29</strain>
    </source>
</reference>
<dbReference type="RefSeq" id="WP_173804790.1">
    <property type="nucleotide sequence ID" value="NZ_JABSNM010000005.1"/>
</dbReference>
<dbReference type="Proteomes" id="UP001516061">
    <property type="component" value="Unassembled WGS sequence"/>
</dbReference>
<name>A0ABX2G3G3_9BURK</name>
<gene>
    <name evidence="5" type="ORF">HNQ01_001552</name>
</gene>
<dbReference type="EMBL" id="JABSNM010000005">
    <property type="protein sequence ID" value="NRT55822.1"/>
    <property type="molecule type" value="Genomic_DNA"/>
</dbReference>
<keyword evidence="4" id="KW-0560">Oxidoreductase</keyword>